<organism evidence="2 3">
    <name type="scientific">Rhodococcoides trifolii</name>
    <dbReference type="NCBI Taxonomy" id="908250"/>
    <lineage>
        <taxon>Bacteria</taxon>
        <taxon>Bacillati</taxon>
        <taxon>Actinomycetota</taxon>
        <taxon>Actinomycetes</taxon>
        <taxon>Mycobacteriales</taxon>
        <taxon>Nocardiaceae</taxon>
        <taxon>Rhodococcoides</taxon>
    </lineage>
</organism>
<feature type="region of interest" description="Disordered" evidence="1">
    <location>
        <begin position="55"/>
        <end position="76"/>
    </location>
</feature>
<reference evidence="2" key="2">
    <citation type="submission" date="2020-09" db="EMBL/GenBank/DDBJ databases">
        <authorList>
            <person name="Sun Q."/>
            <person name="Sedlacek I."/>
        </authorList>
    </citation>
    <scope>NUCLEOTIDE SEQUENCE</scope>
    <source>
        <strain evidence="2">CCM 7905</strain>
    </source>
</reference>
<dbReference type="Proteomes" id="UP000654257">
    <property type="component" value="Unassembled WGS sequence"/>
</dbReference>
<comment type="caution">
    <text evidence="2">The sequence shown here is derived from an EMBL/GenBank/DDBJ whole genome shotgun (WGS) entry which is preliminary data.</text>
</comment>
<evidence type="ECO:0000313" key="2">
    <source>
        <dbReference type="EMBL" id="GGG04709.1"/>
    </source>
</evidence>
<name>A0A917D0K2_9NOCA</name>
<reference evidence="2" key="1">
    <citation type="journal article" date="2014" name="Int. J. Syst. Evol. Microbiol.">
        <title>Complete genome sequence of Corynebacterium casei LMG S-19264T (=DSM 44701T), isolated from a smear-ripened cheese.</title>
        <authorList>
            <consortium name="US DOE Joint Genome Institute (JGI-PGF)"/>
            <person name="Walter F."/>
            <person name="Albersmeier A."/>
            <person name="Kalinowski J."/>
            <person name="Ruckert C."/>
        </authorList>
    </citation>
    <scope>NUCLEOTIDE SEQUENCE</scope>
    <source>
        <strain evidence="2">CCM 7905</strain>
    </source>
</reference>
<proteinExistence type="predicted"/>
<sequence length="89" mass="8675">MVQRSASTGTDALLSGEDVWTGAAGAAAGSVVGAGVVTEVVGAIVVVVDGVGAPVDPPPHPESTRAAPNATNPISQRRAAISNTLLDVC</sequence>
<protein>
    <submittedName>
        <fullName evidence="2">Uncharacterized protein</fullName>
    </submittedName>
</protein>
<evidence type="ECO:0000256" key="1">
    <source>
        <dbReference type="SAM" id="MobiDB-lite"/>
    </source>
</evidence>
<dbReference type="AlphaFoldDB" id="A0A917D0K2"/>
<gene>
    <name evidence="2" type="ORF">GCM10007304_18490</name>
</gene>
<accession>A0A917D0K2</accession>
<keyword evidence="3" id="KW-1185">Reference proteome</keyword>
<evidence type="ECO:0000313" key="3">
    <source>
        <dbReference type="Proteomes" id="UP000654257"/>
    </source>
</evidence>
<dbReference type="EMBL" id="BMCU01000002">
    <property type="protein sequence ID" value="GGG04709.1"/>
    <property type="molecule type" value="Genomic_DNA"/>
</dbReference>